<evidence type="ECO:0000313" key="3">
    <source>
        <dbReference type="Proteomes" id="UP000608071"/>
    </source>
</evidence>
<accession>A0ABR8T0F1</accession>
<dbReference type="SUPFAM" id="SSF55729">
    <property type="entry name" value="Acyl-CoA N-acyltransferases (Nat)"/>
    <property type="match status" value="1"/>
</dbReference>
<keyword evidence="3" id="KW-1185">Reference proteome</keyword>
<organism evidence="2 3">
    <name type="scientific">Paenibacillus gallinarum</name>
    <dbReference type="NCBI Taxonomy" id="2762232"/>
    <lineage>
        <taxon>Bacteria</taxon>
        <taxon>Bacillati</taxon>
        <taxon>Bacillota</taxon>
        <taxon>Bacilli</taxon>
        <taxon>Bacillales</taxon>
        <taxon>Paenibacillaceae</taxon>
        <taxon>Paenibacillus</taxon>
    </lineage>
</organism>
<sequence>MIEISNISYEDKSVLQNLIQLYRYDSSEYDGHVLNKYGLYQHKYLDHQWTEEYRRAFLIYKDEELAGFALIMLGVPREFVKLSDVQETNVISDFFVLRKYRGQGVGKQAAFDIFDKFPAAWEIRQTQRNHAANQFWNKVINEYTKGRYKEEYLNGSWDGPVQCFQSNKYD</sequence>
<evidence type="ECO:0000313" key="2">
    <source>
        <dbReference type="EMBL" id="MBD7969242.1"/>
    </source>
</evidence>
<dbReference type="InterPro" id="IPR016181">
    <property type="entry name" value="Acyl_CoA_acyltransferase"/>
</dbReference>
<protein>
    <submittedName>
        <fullName evidence="2">GNAT family N-acetyltransferase</fullName>
    </submittedName>
</protein>
<reference evidence="2 3" key="1">
    <citation type="submission" date="2020-08" db="EMBL/GenBank/DDBJ databases">
        <title>A Genomic Blueprint of the Chicken Gut Microbiome.</title>
        <authorList>
            <person name="Gilroy R."/>
            <person name="Ravi A."/>
            <person name="Getino M."/>
            <person name="Pursley I."/>
            <person name="Horton D.L."/>
            <person name="Alikhan N.-F."/>
            <person name="Baker D."/>
            <person name="Gharbi K."/>
            <person name="Hall N."/>
            <person name="Watson M."/>
            <person name="Adriaenssens E.M."/>
            <person name="Foster-Nyarko E."/>
            <person name="Jarju S."/>
            <person name="Secka A."/>
            <person name="Antonio M."/>
            <person name="Oren A."/>
            <person name="Chaudhuri R."/>
            <person name="La Ragione R.M."/>
            <person name="Hildebrand F."/>
            <person name="Pallen M.J."/>
        </authorList>
    </citation>
    <scope>NUCLEOTIDE SEQUENCE [LARGE SCALE GENOMIC DNA]</scope>
    <source>
        <strain evidence="2 3">Sa2BVA9</strain>
    </source>
</reference>
<gene>
    <name evidence="2" type="ORF">H9647_14295</name>
</gene>
<dbReference type="Gene3D" id="3.40.630.30">
    <property type="match status" value="1"/>
</dbReference>
<feature type="domain" description="N-acetyltransferase" evidence="1">
    <location>
        <begin position="2"/>
        <end position="154"/>
    </location>
</feature>
<dbReference type="InterPro" id="IPR000182">
    <property type="entry name" value="GNAT_dom"/>
</dbReference>
<dbReference type="CDD" id="cd04301">
    <property type="entry name" value="NAT_SF"/>
    <property type="match status" value="1"/>
</dbReference>
<dbReference type="Pfam" id="PF00583">
    <property type="entry name" value="Acetyltransf_1"/>
    <property type="match status" value="1"/>
</dbReference>
<dbReference type="PROSITE" id="PS51186">
    <property type="entry name" value="GNAT"/>
    <property type="match status" value="1"/>
</dbReference>
<dbReference type="EMBL" id="JACSQL010000006">
    <property type="protein sequence ID" value="MBD7969242.1"/>
    <property type="molecule type" value="Genomic_DNA"/>
</dbReference>
<dbReference type="RefSeq" id="WP_191801058.1">
    <property type="nucleotide sequence ID" value="NZ_JACSQL010000006.1"/>
</dbReference>
<comment type="caution">
    <text evidence="2">The sequence shown here is derived from an EMBL/GenBank/DDBJ whole genome shotgun (WGS) entry which is preliminary data.</text>
</comment>
<name>A0ABR8T0F1_9BACL</name>
<dbReference type="Proteomes" id="UP000608071">
    <property type="component" value="Unassembled WGS sequence"/>
</dbReference>
<evidence type="ECO:0000259" key="1">
    <source>
        <dbReference type="PROSITE" id="PS51186"/>
    </source>
</evidence>
<proteinExistence type="predicted"/>